<keyword evidence="1" id="KW-0812">Transmembrane</keyword>
<dbReference type="NCBIfam" id="TIGR02532">
    <property type="entry name" value="IV_pilin_GFxxxE"/>
    <property type="match status" value="1"/>
</dbReference>
<evidence type="ECO:0000313" key="3">
    <source>
        <dbReference type="Proteomes" id="UP001157186"/>
    </source>
</evidence>
<organism evidence="2 3">
    <name type="scientific">Thalassotalea insulae</name>
    <dbReference type="NCBI Taxonomy" id="2056778"/>
    <lineage>
        <taxon>Bacteria</taxon>
        <taxon>Pseudomonadati</taxon>
        <taxon>Pseudomonadota</taxon>
        <taxon>Gammaproteobacteria</taxon>
        <taxon>Alteromonadales</taxon>
        <taxon>Colwelliaceae</taxon>
        <taxon>Thalassotalea</taxon>
    </lineage>
</organism>
<evidence type="ECO:0000256" key="1">
    <source>
        <dbReference type="SAM" id="Phobius"/>
    </source>
</evidence>
<sequence length="155" mass="16701">MKSNGFTLIELIVVIIILGILAVTALPKFVNFDADAKNSNLAAIKVSMEGAMAMVYGKALVKGNHQLPQEDAPSIKLANGLDISIHYGYPKSSEDDWKKLIEINGNDFLFRQIGDTLLVYLNGDTEPGSSSDSCLVFYQSATASKKAKIGIQSCS</sequence>
<comment type="caution">
    <text evidence="2">The sequence shown here is derived from an EMBL/GenBank/DDBJ whole genome shotgun (WGS) entry which is preliminary data.</text>
</comment>
<proteinExistence type="predicted"/>
<accession>A0ABQ6GQH0</accession>
<keyword evidence="3" id="KW-1185">Reference proteome</keyword>
<dbReference type="Proteomes" id="UP001157186">
    <property type="component" value="Unassembled WGS sequence"/>
</dbReference>
<dbReference type="SUPFAM" id="SSF54523">
    <property type="entry name" value="Pili subunits"/>
    <property type="match status" value="1"/>
</dbReference>
<dbReference type="InterPro" id="IPR045584">
    <property type="entry name" value="Pilin-like"/>
</dbReference>
<dbReference type="Gene3D" id="3.30.700.10">
    <property type="entry name" value="Glycoprotein, Type 4 Pilin"/>
    <property type="match status" value="1"/>
</dbReference>
<dbReference type="EMBL" id="BSST01000001">
    <property type="protein sequence ID" value="GLX77864.1"/>
    <property type="molecule type" value="Genomic_DNA"/>
</dbReference>
<dbReference type="InterPro" id="IPR012902">
    <property type="entry name" value="N_methyl_site"/>
</dbReference>
<dbReference type="Pfam" id="PF07963">
    <property type="entry name" value="N_methyl"/>
    <property type="match status" value="1"/>
</dbReference>
<evidence type="ECO:0000313" key="2">
    <source>
        <dbReference type="EMBL" id="GLX77864.1"/>
    </source>
</evidence>
<reference evidence="2 3" key="1">
    <citation type="submission" date="2023-03" db="EMBL/GenBank/DDBJ databases">
        <title>Draft genome sequence of Thalassotalea insulae KCTC 62186T.</title>
        <authorList>
            <person name="Sawabe T."/>
        </authorList>
    </citation>
    <scope>NUCLEOTIDE SEQUENCE [LARGE SCALE GENOMIC DNA]</scope>
    <source>
        <strain evidence="2 3">KCTC 62186</strain>
    </source>
</reference>
<gene>
    <name evidence="2" type="ORF">tinsulaeT_12040</name>
</gene>
<keyword evidence="1" id="KW-0472">Membrane</keyword>
<name>A0ABQ6GQH0_9GAMM</name>
<dbReference type="RefSeq" id="WP_284243758.1">
    <property type="nucleotide sequence ID" value="NZ_BSST01000001.1"/>
</dbReference>
<feature type="transmembrane region" description="Helical" evidence="1">
    <location>
        <begin position="6"/>
        <end position="27"/>
    </location>
</feature>
<protein>
    <submittedName>
        <fullName evidence="2">MSHA pilin protein MshA</fullName>
    </submittedName>
</protein>
<keyword evidence="1" id="KW-1133">Transmembrane helix</keyword>